<accession>A0ABN1XGT3</accession>
<protein>
    <recommendedName>
        <fullName evidence="1">STAS domain-containing protein</fullName>
    </recommendedName>
</protein>
<dbReference type="Gene3D" id="3.30.750.24">
    <property type="entry name" value="STAS domain"/>
    <property type="match status" value="1"/>
</dbReference>
<dbReference type="EMBL" id="BAAAJK010000001">
    <property type="protein sequence ID" value="GAA1379779.1"/>
    <property type="molecule type" value="Genomic_DNA"/>
</dbReference>
<reference evidence="2 3" key="1">
    <citation type="journal article" date="2019" name="Int. J. Syst. Evol. Microbiol.">
        <title>The Global Catalogue of Microorganisms (GCM) 10K type strain sequencing project: providing services to taxonomists for standard genome sequencing and annotation.</title>
        <authorList>
            <consortium name="The Broad Institute Genomics Platform"/>
            <consortium name="The Broad Institute Genome Sequencing Center for Infectious Disease"/>
            <person name="Wu L."/>
            <person name="Ma J."/>
        </authorList>
    </citation>
    <scope>NUCLEOTIDE SEQUENCE [LARGE SCALE GENOMIC DNA]</scope>
    <source>
        <strain evidence="2 3">JCM 11896</strain>
    </source>
</reference>
<dbReference type="InterPro" id="IPR058548">
    <property type="entry name" value="MlaB-like_STAS"/>
</dbReference>
<evidence type="ECO:0000313" key="2">
    <source>
        <dbReference type="EMBL" id="GAA1379779.1"/>
    </source>
</evidence>
<name>A0ABN1XGT3_9PSEU</name>
<dbReference type="Proteomes" id="UP001501414">
    <property type="component" value="Unassembled WGS sequence"/>
</dbReference>
<evidence type="ECO:0000259" key="1">
    <source>
        <dbReference type="PROSITE" id="PS50801"/>
    </source>
</evidence>
<dbReference type="PROSITE" id="PS50801">
    <property type="entry name" value="STAS"/>
    <property type="match status" value="1"/>
</dbReference>
<dbReference type="Pfam" id="PF13466">
    <property type="entry name" value="STAS_2"/>
    <property type="match status" value="1"/>
</dbReference>
<comment type="caution">
    <text evidence="2">The sequence shown here is derived from an EMBL/GenBank/DDBJ whole genome shotgun (WGS) entry which is preliminary data.</text>
</comment>
<keyword evidence="3" id="KW-1185">Reference proteome</keyword>
<proteinExistence type="predicted"/>
<dbReference type="InterPro" id="IPR002645">
    <property type="entry name" value="STAS_dom"/>
</dbReference>
<sequence>MRDDQVTGLAVETAAPGVRLVRVTGRLDRRGAEAIGRLVDAQRACGTAPAHVVLDLGGVGEFDGAATETLGEVAARSRDGGVRVHLAGCGGRAELLPLRAHEVLLRCSAYPSAEAAVRDLTGRAAVPRPRAAARGGFAGAAPAG</sequence>
<gene>
    <name evidence="2" type="ORF">GCM10009613_03020</name>
</gene>
<dbReference type="InterPro" id="IPR036513">
    <property type="entry name" value="STAS_dom_sf"/>
</dbReference>
<evidence type="ECO:0000313" key="3">
    <source>
        <dbReference type="Proteomes" id="UP001501414"/>
    </source>
</evidence>
<organism evidence="2 3">
    <name type="scientific">Pseudonocardia kongjuensis</name>
    <dbReference type="NCBI Taxonomy" id="102227"/>
    <lineage>
        <taxon>Bacteria</taxon>
        <taxon>Bacillati</taxon>
        <taxon>Actinomycetota</taxon>
        <taxon>Actinomycetes</taxon>
        <taxon>Pseudonocardiales</taxon>
        <taxon>Pseudonocardiaceae</taxon>
        <taxon>Pseudonocardia</taxon>
    </lineage>
</organism>
<dbReference type="SUPFAM" id="SSF52091">
    <property type="entry name" value="SpoIIaa-like"/>
    <property type="match status" value="1"/>
</dbReference>
<feature type="domain" description="STAS" evidence="1">
    <location>
        <begin position="16"/>
        <end position="88"/>
    </location>
</feature>